<evidence type="ECO:0000313" key="11">
    <source>
        <dbReference type="Proteomes" id="UP001219355"/>
    </source>
</evidence>
<feature type="chain" id="PRO_5042147383" description="Copper acquisition factor BIM1-like domain-containing protein" evidence="8">
    <location>
        <begin position="26"/>
        <end position="255"/>
    </location>
</feature>
<feature type="signal peptide" evidence="8">
    <location>
        <begin position="1"/>
        <end position="25"/>
    </location>
</feature>
<keyword evidence="4 8" id="KW-0732">Signal</keyword>
<evidence type="ECO:0000256" key="7">
    <source>
        <dbReference type="ARBA" id="ARBA00023288"/>
    </source>
</evidence>
<evidence type="ECO:0000256" key="1">
    <source>
        <dbReference type="ARBA" id="ARBA00004609"/>
    </source>
</evidence>
<protein>
    <recommendedName>
        <fullName evidence="9">Copper acquisition factor BIM1-like domain-containing protein</fullName>
    </recommendedName>
</protein>
<dbReference type="AlphaFoldDB" id="A0AAF0IGP9"/>
<gene>
    <name evidence="10" type="ORF">PRK78_001398</name>
</gene>
<reference evidence="10" key="1">
    <citation type="submission" date="2023-03" db="EMBL/GenBank/DDBJ databases">
        <title>Emydomyces testavorans Genome Sequence.</title>
        <authorList>
            <person name="Hoyer L."/>
        </authorList>
    </citation>
    <scope>NUCLEOTIDE SEQUENCE</scope>
    <source>
        <strain evidence="10">16-2883</strain>
    </source>
</reference>
<evidence type="ECO:0000256" key="2">
    <source>
        <dbReference type="ARBA" id="ARBA00022475"/>
    </source>
</evidence>
<dbReference type="InterPro" id="IPR046530">
    <property type="entry name" value="BIM1-like_dom"/>
</dbReference>
<evidence type="ECO:0000256" key="8">
    <source>
        <dbReference type="SAM" id="SignalP"/>
    </source>
</evidence>
<dbReference type="Proteomes" id="UP001219355">
    <property type="component" value="Chromosome 1"/>
</dbReference>
<dbReference type="Pfam" id="PF20238">
    <property type="entry name" value="BIM1-like_dom"/>
    <property type="match status" value="1"/>
</dbReference>
<evidence type="ECO:0000256" key="6">
    <source>
        <dbReference type="ARBA" id="ARBA00023180"/>
    </source>
</evidence>
<comment type="subcellular location">
    <subcellularLocation>
        <location evidence="1">Cell membrane</location>
        <topology evidence="1">Lipid-anchor</topology>
        <topology evidence="1">GPI-anchor</topology>
    </subcellularLocation>
</comment>
<keyword evidence="11" id="KW-1185">Reference proteome</keyword>
<evidence type="ECO:0000313" key="10">
    <source>
        <dbReference type="EMBL" id="WEW55963.1"/>
    </source>
</evidence>
<sequence>MKRRNSIGSWWAVFFSLLLTTAVNAHTVIVYPGWRGNNLHSNGTVEDTNGLSVKRAKNATQDTDLLTTRSVREKAGPLTYILLLGGGLPTSQNRTKWPVKGGAFSFQPGWFPGHKTALIYINLGLGNVPLNMSHPMVPPFQIQGPTIEPYPGTFCLPQVPLPANISVSVGDNATIQIVEIAMHGSALYNCVDITFAEPEDVPKVTRENCFNSSDISANLVYTIPVNSSALSSTQTMRTGLALIPLLLAGYYGNIF</sequence>
<dbReference type="InterPro" id="IPR046936">
    <property type="entry name" value="BIM1-like"/>
</dbReference>
<dbReference type="PANTHER" id="PTHR34992">
    <property type="entry name" value="HYPHAL ANASTAMOSIS-7 PROTEIN"/>
    <property type="match status" value="1"/>
</dbReference>
<accession>A0AAF0IGP9</accession>
<proteinExistence type="predicted"/>
<feature type="domain" description="Copper acquisition factor BIM1-like" evidence="9">
    <location>
        <begin position="86"/>
        <end position="213"/>
    </location>
</feature>
<keyword evidence="5" id="KW-0472">Membrane</keyword>
<evidence type="ECO:0000256" key="5">
    <source>
        <dbReference type="ARBA" id="ARBA00023136"/>
    </source>
</evidence>
<keyword evidence="2" id="KW-1003">Cell membrane</keyword>
<organism evidence="10 11">
    <name type="scientific">Emydomyces testavorans</name>
    <dbReference type="NCBI Taxonomy" id="2070801"/>
    <lineage>
        <taxon>Eukaryota</taxon>
        <taxon>Fungi</taxon>
        <taxon>Dikarya</taxon>
        <taxon>Ascomycota</taxon>
        <taxon>Pezizomycotina</taxon>
        <taxon>Eurotiomycetes</taxon>
        <taxon>Eurotiomycetidae</taxon>
        <taxon>Onygenales</taxon>
        <taxon>Nannizziopsiaceae</taxon>
        <taxon>Emydomyces</taxon>
    </lineage>
</organism>
<name>A0AAF0IGP9_9EURO</name>
<dbReference type="CDD" id="cd21176">
    <property type="entry name" value="LPMO_auxiliary-like"/>
    <property type="match status" value="1"/>
</dbReference>
<dbReference type="PANTHER" id="PTHR34992:SF10">
    <property type="entry name" value="COPPER ACQUISITION FACTOR BIM1-LIKE DOMAIN-CONTAINING PROTEIN"/>
    <property type="match status" value="1"/>
</dbReference>
<evidence type="ECO:0000259" key="9">
    <source>
        <dbReference type="Pfam" id="PF20238"/>
    </source>
</evidence>
<keyword evidence="3" id="KW-0336">GPI-anchor</keyword>
<dbReference type="GO" id="GO:0098552">
    <property type="term" value="C:side of membrane"/>
    <property type="evidence" value="ECO:0007669"/>
    <property type="project" value="UniProtKB-KW"/>
</dbReference>
<keyword evidence="6" id="KW-0325">Glycoprotein</keyword>
<evidence type="ECO:0000256" key="4">
    <source>
        <dbReference type="ARBA" id="ARBA00022729"/>
    </source>
</evidence>
<evidence type="ECO:0000256" key="3">
    <source>
        <dbReference type="ARBA" id="ARBA00022622"/>
    </source>
</evidence>
<keyword evidence="7" id="KW-0449">Lipoprotein</keyword>
<dbReference type="GO" id="GO:0005886">
    <property type="term" value="C:plasma membrane"/>
    <property type="evidence" value="ECO:0007669"/>
    <property type="project" value="UniProtKB-SubCell"/>
</dbReference>
<dbReference type="EMBL" id="CP120627">
    <property type="protein sequence ID" value="WEW55963.1"/>
    <property type="molecule type" value="Genomic_DNA"/>
</dbReference>